<organism evidence="1">
    <name type="scientific">marine sediment metagenome</name>
    <dbReference type="NCBI Taxonomy" id="412755"/>
    <lineage>
        <taxon>unclassified sequences</taxon>
        <taxon>metagenomes</taxon>
        <taxon>ecological metagenomes</taxon>
    </lineage>
</organism>
<sequence>MLIWKRTQCHNCGGHGLVCVYSYNDFEFEGAGECNTCDGRGSIAVSPKDRLAKYPGGPFLGSEADAYQYAKEFW</sequence>
<gene>
    <name evidence="1" type="ORF">LCGC14_1982660</name>
</gene>
<reference evidence="1" key="1">
    <citation type="journal article" date="2015" name="Nature">
        <title>Complex archaea that bridge the gap between prokaryotes and eukaryotes.</title>
        <authorList>
            <person name="Spang A."/>
            <person name="Saw J.H."/>
            <person name="Jorgensen S.L."/>
            <person name="Zaremba-Niedzwiedzka K."/>
            <person name="Martijn J."/>
            <person name="Lind A.E."/>
            <person name="van Eijk R."/>
            <person name="Schleper C."/>
            <person name="Guy L."/>
            <person name="Ettema T.J."/>
        </authorList>
    </citation>
    <scope>NUCLEOTIDE SEQUENCE</scope>
</reference>
<dbReference type="AlphaFoldDB" id="A0A0F9F8M2"/>
<name>A0A0F9F8M2_9ZZZZ</name>
<comment type="caution">
    <text evidence="1">The sequence shown here is derived from an EMBL/GenBank/DDBJ whole genome shotgun (WGS) entry which is preliminary data.</text>
</comment>
<evidence type="ECO:0000313" key="1">
    <source>
        <dbReference type="EMBL" id="KKL82643.1"/>
    </source>
</evidence>
<dbReference type="EMBL" id="LAZR01022216">
    <property type="protein sequence ID" value="KKL82643.1"/>
    <property type="molecule type" value="Genomic_DNA"/>
</dbReference>
<accession>A0A0F9F8M2</accession>
<protein>
    <submittedName>
        <fullName evidence="1">Uncharacterized protein</fullName>
    </submittedName>
</protein>
<proteinExistence type="predicted"/>